<organism evidence="1 2">
    <name type="scientific">Candidatus Dojkabacteria bacterium</name>
    <dbReference type="NCBI Taxonomy" id="2099670"/>
    <lineage>
        <taxon>Bacteria</taxon>
        <taxon>Candidatus Dojkabacteria</taxon>
    </lineage>
</organism>
<reference evidence="1 2" key="1">
    <citation type="journal article" date="2020" name="Biotechnol. Biofuels">
        <title>New insights from the biogas microbiome by comprehensive genome-resolved metagenomics of nearly 1600 species originating from multiple anaerobic digesters.</title>
        <authorList>
            <person name="Campanaro S."/>
            <person name="Treu L."/>
            <person name="Rodriguez-R L.M."/>
            <person name="Kovalovszki A."/>
            <person name="Ziels R.M."/>
            <person name="Maus I."/>
            <person name="Zhu X."/>
            <person name="Kougias P.G."/>
            <person name="Basile A."/>
            <person name="Luo G."/>
            <person name="Schluter A."/>
            <person name="Konstantinidis K.T."/>
            <person name="Angelidaki I."/>
        </authorList>
    </citation>
    <scope>NUCLEOTIDE SEQUENCE [LARGE SCALE GENOMIC DNA]</scope>
    <source>
        <strain evidence="1">AS06rmzACSIP_65</strain>
    </source>
</reference>
<dbReference type="EMBL" id="JAAZBX010000010">
    <property type="protein sequence ID" value="NLD25544.1"/>
    <property type="molecule type" value="Genomic_DNA"/>
</dbReference>
<accession>A0A847D1E9</accession>
<dbReference type="AlphaFoldDB" id="A0A847D1E9"/>
<protein>
    <recommendedName>
        <fullName evidence="3">6-bladed beta-propeller</fullName>
    </recommendedName>
</protein>
<name>A0A847D1E9_9BACT</name>
<proteinExistence type="predicted"/>
<sequence length="227" mass="26881">MLNTLVKILSSIILSTQFFLVEGITSPQQVLIPNQESILFVQDDQIVQYDLDRRKYEKIGKRKQNELAGIGENGELLLCEFEHFTIYSEDEFSSIFKIKNSKGDIEKEFKFFETIRPVYMNEEYVIAVTAVDFLEQHTYRIERENGNKKEIFVPRKQIFRPNIPKDILIRNIYEYERKVYVIEDLFGNVYIYKALDAMNIIKPILMRIFNPVPRRNPTNDAQPDLRL</sequence>
<dbReference type="Proteomes" id="UP000545876">
    <property type="component" value="Unassembled WGS sequence"/>
</dbReference>
<evidence type="ECO:0000313" key="1">
    <source>
        <dbReference type="EMBL" id="NLD25544.1"/>
    </source>
</evidence>
<comment type="caution">
    <text evidence="1">The sequence shown here is derived from an EMBL/GenBank/DDBJ whole genome shotgun (WGS) entry which is preliminary data.</text>
</comment>
<evidence type="ECO:0008006" key="3">
    <source>
        <dbReference type="Google" id="ProtNLM"/>
    </source>
</evidence>
<evidence type="ECO:0000313" key="2">
    <source>
        <dbReference type="Proteomes" id="UP000545876"/>
    </source>
</evidence>
<gene>
    <name evidence="1" type="ORF">GX656_02790</name>
</gene>